<organism evidence="1 2">
    <name type="scientific">Protopolystoma xenopodis</name>
    <dbReference type="NCBI Taxonomy" id="117903"/>
    <lineage>
        <taxon>Eukaryota</taxon>
        <taxon>Metazoa</taxon>
        <taxon>Spiralia</taxon>
        <taxon>Lophotrochozoa</taxon>
        <taxon>Platyhelminthes</taxon>
        <taxon>Monogenea</taxon>
        <taxon>Polyopisthocotylea</taxon>
        <taxon>Polystomatidea</taxon>
        <taxon>Polystomatidae</taxon>
        <taxon>Protopolystoma</taxon>
    </lineage>
</organism>
<dbReference type="EMBL" id="CAAALY010266067">
    <property type="protein sequence ID" value="VEL40706.1"/>
    <property type="molecule type" value="Genomic_DNA"/>
</dbReference>
<reference evidence="1" key="1">
    <citation type="submission" date="2018-11" db="EMBL/GenBank/DDBJ databases">
        <authorList>
            <consortium name="Pathogen Informatics"/>
        </authorList>
    </citation>
    <scope>NUCLEOTIDE SEQUENCE</scope>
</reference>
<name>A0A448XN71_9PLAT</name>
<evidence type="ECO:0000313" key="1">
    <source>
        <dbReference type="EMBL" id="VEL40706.1"/>
    </source>
</evidence>
<sequence length="71" mass="8005">MRRPFERQDILELPTGWWGILASPLTSARLTRLLLLGSDHSPGSFFPNAYRPAIRLAARREDGQGRTLVDS</sequence>
<accession>A0A448XN71</accession>
<dbReference type="Proteomes" id="UP000784294">
    <property type="component" value="Unassembled WGS sequence"/>
</dbReference>
<protein>
    <submittedName>
        <fullName evidence="1">Uncharacterized protein</fullName>
    </submittedName>
</protein>
<evidence type="ECO:0000313" key="2">
    <source>
        <dbReference type="Proteomes" id="UP000784294"/>
    </source>
</evidence>
<gene>
    <name evidence="1" type="ORF">PXEA_LOCUS34146</name>
</gene>
<comment type="caution">
    <text evidence="1">The sequence shown here is derived from an EMBL/GenBank/DDBJ whole genome shotgun (WGS) entry which is preliminary data.</text>
</comment>
<proteinExistence type="predicted"/>
<dbReference type="AlphaFoldDB" id="A0A448XN71"/>
<keyword evidence="2" id="KW-1185">Reference proteome</keyword>